<keyword evidence="7 13" id="KW-0548">Nucleotidyltransferase</keyword>
<keyword evidence="10 13" id="KW-0239">DNA-directed DNA polymerase</keyword>
<dbReference type="InterPro" id="IPR023073">
    <property type="entry name" value="DnaE2"/>
</dbReference>
<dbReference type="GO" id="GO:0005737">
    <property type="term" value="C:cytoplasm"/>
    <property type="evidence" value="ECO:0007669"/>
    <property type="project" value="UniProtKB-SubCell"/>
</dbReference>
<keyword evidence="5 13" id="KW-0963">Cytoplasm</keyword>
<evidence type="ECO:0000256" key="5">
    <source>
        <dbReference type="ARBA" id="ARBA00022490"/>
    </source>
</evidence>
<evidence type="ECO:0000256" key="7">
    <source>
        <dbReference type="ARBA" id="ARBA00022695"/>
    </source>
</evidence>
<dbReference type="AlphaFoldDB" id="A0A5E7MQP3"/>
<evidence type="ECO:0000256" key="4">
    <source>
        <dbReference type="ARBA" id="ARBA00017273"/>
    </source>
</evidence>
<dbReference type="InterPro" id="IPR004013">
    <property type="entry name" value="PHP_dom"/>
</dbReference>
<evidence type="ECO:0000256" key="6">
    <source>
        <dbReference type="ARBA" id="ARBA00022679"/>
    </source>
</evidence>
<dbReference type="InterPro" id="IPR004365">
    <property type="entry name" value="NA-bd_OB_tRNA"/>
</dbReference>
<comment type="catalytic activity">
    <reaction evidence="12 13">
        <text>DNA(n) + a 2'-deoxyribonucleoside 5'-triphosphate = DNA(n+1) + diphosphate</text>
        <dbReference type="Rhea" id="RHEA:22508"/>
        <dbReference type="Rhea" id="RHEA-COMP:17339"/>
        <dbReference type="Rhea" id="RHEA-COMP:17340"/>
        <dbReference type="ChEBI" id="CHEBI:33019"/>
        <dbReference type="ChEBI" id="CHEBI:61560"/>
        <dbReference type="ChEBI" id="CHEBI:173112"/>
        <dbReference type="EC" id="2.7.7.7"/>
    </reaction>
</comment>
<dbReference type="InterPro" id="IPR016195">
    <property type="entry name" value="Pol/histidinol_Pase-like"/>
</dbReference>
<dbReference type="EMBL" id="CABVIH010000021">
    <property type="protein sequence ID" value="VVP26972.1"/>
    <property type="molecule type" value="Genomic_DNA"/>
</dbReference>
<evidence type="ECO:0000256" key="8">
    <source>
        <dbReference type="ARBA" id="ARBA00022705"/>
    </source>
</evidence>
<dbReference type="Pfam" id="PF02811">
    <property type="entry name" value="PHP"/>
    <property type="match status" value="1"/>
</dbReference>
<dbReference type="NCBIfam" id="NF004225">
    <property type="entry name" value="PRK05672.1"/>
    <property type="match status" value="1"/>
</dbReference>
<sequence length="1025" mass="115008">MSIDYAELHCLSNFSFQRGASSALELFQRAKKHGYQALAITDECTLAGIVRAWQAAKAVELPLIIGSEIRIENGPKLVLLVENLEGYQTLCRLITRARRRTQKGQYQVLREDFSEPMPGLLVLWAPDAVDDFEQGHWLQQTFTERLWLSVQLHRGQDDTRRLDALLTLARELRIPAVASGDVHMHTRGRRALQDTMTAIRHHLPVAEAGLRLHPNGERHVRSLEVLQSIYPPALLDETLAIARRCTFDLGQLRYQYPRELVPQGHSADSWLRELTERGIRERWPQGASEKVRGLINKELGLIAELGYESYFLTVQDIVAFARREKILCQGRGSAANSAVCFALGITEIDPDRMNMLFERFLSKERNEPPDIDVDFEHERREEVLQYIFQRYGRRRAALTAVVSTYHAAGAVRDVAKALGLPPDQINALADCCGHWSDATPPVERLLEGGFDPESPVLRRVLSLTQQLIGFPRHLSQHPGGFVISEQPLDSLVPVENAAMAERTIIQWDKDDLDAVGLLKVDILALGMLSAIRRCFDLLRRHRGLDLSLATIPSEDPATYDMIGRADTIGVFQIESRAQMSMLPRLKPRKFYDLVIEVAIVRPGPIQGGMVHPYLRRRNKEELESYPSEELREVLKRTLGVPLFQEQVMQIAIVAADYSPGEADQLRRSMAAWKRHGGLEPHKDRLAAGMKKNGYTAEFAAQLFEQIKGFGSYGFPESHAASFALLTYASCWLKCHEPAAFACALINSWPMGFYSPDQILQDARRHHLQIRPVDVRASDWDCSLEPMTGAQPAIRMGLRMIKGFREDDARRIEAARARGVFVDIADLGERARLDARAQEQLADAGALRGLAGDRHRARWEVAGVQKQLGLFAGLPRQEEDVVALPKPTVGEDLQADYASIGTTLGPHPLALLRGELKARRCRSSQELMAIEHGRPVSVAGLVTGRQRPGTASGVTFVTLEDEFGNVNVVVWRDLAERQRQVLVGSQLLKVDGRWEKEGEVRHLIAGRLSDLSALLDGISVRSRDFR</sequence>
<protein>
    <recommendedName>
        <fullName evidence="4 13">Error-prone DNA polymerase</fullName>
        <ecNumber evidence="3 13">2.7.7.7</ecNumber>
    </recommendedName>
</protein>
<evidence type="ECO:0000256" key="3">
    <source>
        <dbReference type="ARBA" id="ARBA00012417"/>
    </source>
</evidence>
<comment type="subcellular location">
    <subcellularLocation>
        <location evidence="1 13">Cytoplasm</location>
    </subcellularLocation>
</comment>
<dbReference type="Pfam" id="PF01336">
    <property type="entry name" value="tRNA_anti-codon"/>
    <property type="match status" value="1"/>
</dbReference>
<evidence type="ECO:0000313" key="16">
    <source>
        <dbReference type="Proteomes" id="UP000375525"/>
    </source>
</evidence>
<keyword evidence="11 13" id="KW-0234">DNA repair</keyword>
<dbReference type="GO" id="GO:0009432">
    <property type="term" value="P:SOS response"/>
    <property type="evidence" value="ECO:0007669"/>
    <property type="project" value="UniProtKB-ARBA"/>
</dbReference>
<comment type="similarity">
    <text evidence="2 13">Belongs to the DNA polymerase type-C family. DnaE2 subfamily.</text>
</comment>
<dbReference type="Pfam" id="PF17657">
    <property type="entry name" value="DNA_pol3_finger"/>
    <property type="match status" value="1"/>
</dbReference>
<dbReference type="FunFam" id="1.10.150.870:FF:000002">
    <property type="entry name" value="Error-prone DNA polymerase"/>
    <property type="match status" value="1"/>
</dbReference>
<dbReference type="NCBIfam" id="TIGR00594">
    <property type="entry name" value="polc"/>
    <property type="match status" value="1"/>
</dbReference>
<dbReference type="GO" id="GO:0003676">
    <property type="term" value="F:nucleic acid binding"/>
    <property type="evidence" value="ECO:0007669"/>
    <property type="project" value="InterPro"/>
</dbReference>
<dbReference type="Gene3D" id="3.20.20.140">
    <property type="entry name" value="Metal-dependent hydrolases"/>
    <property type="match status" value="1"/>
</dbReference>
<dbReference type="Pfam" id="PF07733">
    <property type="entry name" value="DNA_pol3_alpha"/>
    <property type="match status" value="1"/>
</dbReference>
<evidence type="ECO:0000259" key="14">
    <source>
        <dbReference type="SMART" id="SM00481"/>
    </source>
</evidence>
<dbReference type="GO" id="GO:0003887">
    <property type="term" value="F:DNA-directed DNA polymerase activity"/>
    <property type="evidence" value="ECO:0007669"/>
    <property type="project" value="UniProtKB-UniRule"/>
</dbReference>
<organism evidence="15 16">
    <name type="scientific">Pseudomonas fluorescens</name>
    <dbReference type="NCBI Taxonomy" id="294"/>
    <lineage>
        <taxon>Bacteria</taxon>
        <taxon>Pseudomonadati</taxon>
        <taxon>Pseudomonadota</taxon>
        <taxon>Gammaproteobacteria</taxon>
        <taxon>Pseudomonadales</taxon>
        <taxon>Pseudomonadaceae</taxon>
        <taxon>Pseudomonas</taxon>
    </lineage>
</organism>
<keyword evidence="8 13" id="KW-0235">DNA replication</keyword>
<comment type="function">
    <text evidence="13">DNA polymerase involved in damage-induced mutagenesis and translesion synthesis (TLS). It is not the major replicative DNA polymerase.</text>
</comment>
<dbReference type="Pfam" id="PF14579">
    <property type="entry name" value="HHH_6"/>
    <property type="match status" value="1"/>
</dbReference>
<evidence type="ECO:0000256" key="2">
    <source>
        <dbReference type="ARBA" id="ARBA00007391"/>
    </source>
</evidence>
<dbReference type="InterPro" id="IPR003141">
    <property type="entry name" value="Pol/His_phosphatase_N"/>
</dbReference>
<evidence type="ECO:0000256" key="12">
    <source>
        <dbReference type="ARBA" id="ARBA00049244"/>
    </source>
</evidence>
<dbReference type="EC" id="2.7.7.7" evidence="3 13"/>
<dbReference type="SMART" id="SM00481">
    <property type="entry name" value="POLIIIAc"/>
    <property type="match status" value="1"/>
</dbReference>
<accession>A0A5E7MQP3</accession>
<reference evidence="15 16" key="1">
    <citation type="submission" date="2019-09" db="EMBL/GenBank/DDBJ databases">
        <authorList>
            <person name="Chandra G."/>
            <person name="Truman W A."/>
        </authorList>
    </citation>
    <scope>NUCLEOTIDE SEQUENCE [LARGE SCALE GENOMIC DNA]</scope>
    <source>
        <strain evidence="15">PS880</strain>
    </source>
</reference>
<name>A0A5E7MQP3_PSEFL</name>
<keyword evidence="6 13" id="KW-0808">Transferase</keyword>
<evidence type="ECO:0000313" key="15">
    <source>
        <dbReference type="EMBL" id="VVP26972.1"/>
    </source>
</evidence>
<dbReference type="PANTHER" id="PTHR32294:SF4">
    <property type="entry name" value="ERROR-PRONE DNA POLYMERASE"/>
    <property type="match status" value="1"/>
</dbReference>
<dbReference type="InterPro" id="IPR029460">
    <property type="entry name" value="DNAPol_HHH"/>
</dbReference>
<dbReference type="Proteomes" id="UP000375525">
    <property type="component" value="Unassembled WGS sequence"/>
</dbReference>
<evidence type="ECO:0000256" key="10">
    <source>
        <dbReference type="ARBA" id="ARBA00022932"/>
    </source>
</evidence>
<dbReference type="OrthoDB" id="9803237at2"/>
<evidence type="ECO:0000256" key="13">
    <source>
        <dbReference type="HAMAP-Rule" id="MF_01902"/>
    </source>
</evidence>
<dbReference type="CDD" id="cd04485">
    <property type="entry name" value="DnaE_OBF"/>
    <property type="match status" value="1"/>
</dbReference>
<dbReference type="SUPFAM" id="SSF89550">
    <property type="entry name" value="PHP domain-like"/>
    <property type="match status" value="1"/>
</dbReference>
<dbReference type="InterPro" id="IPR004805">
    <property type="entry name" value="DnaE2/DnaE/PolC"/>
</dbReference>
<dbReference type="GO" id="GO:0006281">
    <property type="term" value="P:DNA repair"/>
    <property type="evidence" value="ECO:0007669"/>
    <property type="project" value="UniProtKB-UniRule"/>
</dbReference>
<dbReference type="InterPro" id="IPR040982">
    <property type="entry name" value="DNA_pol3_finger"/>
</dbReference>
<dbReference type="PANTHER" id="PTHR32294">
    <property type="entry name" value="DNA POLYMERASE III SUBUNIT ALPHA"/>
    <property type="match status" value="1"/>
</dbReference>
<dbReference type="CDD" id="cd07434">
    <property type="entry name" value="PHP_PolIIIA_DnaE2"/>
    <property type="match status" value="1"/>
</dbReference>
<proteinExistence type="inferred from homology"/>
<evidence type="ECO:0000256" key="9">
    <source>
        <dbReference type="ARBA" id="ARBA00022763"/>
    </source>
</evidence>
<dbReference type="GO" id="GO:0008408">
    <property type="term" value="F:3'-5' exonuclease activity"/>
    <property type="evidence" value="ECO:0007669"/>
    <property type="project" value="InterPro"/>
</dbReference>
<dbReference type="InterPro" id="IPR011708">
    <property type="entry name" value="DNA_pol3_alpha_NTPase_dom"/>
</dbReference>
<evidence type="ECO:0000256" key="1">
    <source>
        <dbReference type="ARBA" id="ARBA00004496"/>
    </source>
</evidence>
<gene>
    <name evidence="13 15" type="primary">dnaE2</name>
    <name evidence="15" type="ORF">PS880_04134</name>
</gene>
<dbReference type="HAMAP" id="MF_01902">
    <property type="entry name" value="DNApol_error_prone"/>
    <property type="match status" value="1"/>
</dbReference>
<dbReference type="GO" id="GO:0006260">
    <property type="term" value="P:DNA replication"/>
    <property type="evidence" value="ECO:0007669"/>
    <property type="project" value="UniProtKB-KW"/>
</dbReference>
<evidence type="ECO:0000256" key="11">
    <source>
        <dbReference type="ARBA" id="ARBA00023204"/>
    </source>
</evidence>
<keyword evidence="9 13" id="KW-0227">DNA damage</keyword>
<dbReference type="Gene3D" id="1.10.150.870">
    <property type="match status" value="1"/>
</dbReference>
<feature type="domain" description="Polymerase/histidinol phosphatase N-terminal" evidence="14">
    <location>
        <begin position="6"/>
        <end position="73"/>
    </location>
</feature>